<evidence type="ECO:0000313" key="3">
    <source>
        <dbReference type="EMBL" id="OWP26491.1"/>
    </source>
</evidence>
<evidence type="ECO:0000259" key="2">
    <source>
        <dbReference type="Pfam" id="PF03787"/>
    </source>
</evidence>
<protein>
    <recommendedName>
        <fullName evidence="2">CRISPR type III-associated protein domain-containing protein</fullName>
    </recommendedName>
</protein>
<gene>
    <name evidence="3" type="ORF">CA839_11880</name>
</gene>
<name>A0A246EL33_FUSNP</name>
<comment type="caution">
    <text evidence="3">The sequence shown here is derived from an EMBL/GenBank/DDBJ whole genome shotgun (WGS) entry which is preliminary data.</text>
</comment>
<proteinExistence type="predicted"/>
<organism evidence="3 4">
    <name type="scientific">Fusobacterium nucleatum subsp. polymorphum</name>
    <name type="common">Fusobacterium polymorphum</name>
    <dbReference type="NCBI Taxonomy" id="76857"/>
    <lineage>
        <taxon>Bacteria</taxon>
        <taxon>Fusobacteriati</taxon>
        <taxon>Fusobacteriota</taxon>
        <taxon>Fusobacteriia</taxon>
        <taxon>Fusobacteriales</taxon>
        <taxon>Fusobacteriaceae</taxon>
        <taxon>Fusobacterium</taxon>
    </lineage>
</organism>
<dbReference type="AlphaFoldDB" id="A0A246EL33"/>
<dbReference type="GO" id="GO:0051607">
    <property type="term" value="P:defense response to virus"/>
    <property type="evidence" value="ECO:0007669"/>
    <property type="project" value="UniProtKB-KW"/>
</dbReference>
<feature type="domain" description="CRISPR type III-associated protein" evidence="2">
    <location>
        <begin position="68"/>
        <end position="253"/>
    </location>
</feature>
<dbReference type="InterPro" id="IPR005537">
    <property type="entry name" value="RAMP_III_fam"/>
</dbReference>
<dbReference type="Pfam" id="PF03787">
    <property type="entry name" value="RAMPs"/>
    <property type="match status" value="1"/>
</dbReference>
<dbReference type="RefSeq" id="WP_088389484.1">
    <property type="nucleotide sequence ID" value="NZ_CP077110.1"/>
</dbReference>
<dbReference type="InterPro" id="IPR052216">
    <property type="entry name" value="CRISPR_Csm3_endoribonuclease"/>
</dbReference>
<evidence type="ECO:0000313" key="4">
    <source>
        <dbReference type="Proteomes" id="UP000197470"/>
    </source>
</evidence>
<dbReference type="CDD" id="cd09726">
    <property type="entry name" value="RAMP_I_III"/>
    <property type="match status" value="1"/>
</dbReference>
<dbReference type="Proteomes" id="UP000197470">
    <property type="component" value="Unassembled WGS sequence"/>
</dbReference>
<dbReference type="PANTHER" id="PTHR35579">
    <property type="entry name" value="CRISPR SYSTEM CMS ENDORIBONUCLEASE CSM3"/>
    <property type="match status" value="1"/>
</dbReference>
<sequence length="329" mass="39117">MEKEIKEFLKLDNRITLRLRIRPLSPLCIKLSCEDKENDSDSLSVFQTTEGGKKIINNSQAKGEKKATEIYKREGEIYIPGSTLKGLFRDRYTTIYGSVDDEKRNRFETDYINELFGHIEDKKREYKTARKSRFFIQDSFLEGKTEKTFEGSNRIEKILLRELFYGKRKKEVLDGENKEKIIKIRAITPIDHFSSKAKVPLQYEYTMESFSSELIINNAKLQDLQGIYFIIRDSWNKEIRIGNSKTRGFGLIKFEVEEFIYEQFRRQEDELKSLQEFFEIKENKGEERFIKFNFSKILYLRNEFKNLYEKDKTPNKFILSLFKSKGGKN</sequence>
<reference evidence="3 4" key="1">
    <citation type="submission" date="2017-05" db="EMBL/GenBank/DDBJ databases">
        <title>Genome sequencing of Fusobacterium nucleatum subsp. polymorphum KCOM 1001 (=ChDC F119).</title>
        <authorList>
            <person name="Kook J.-K."/>
            <person name="Park S.-N."/>
            <person name="Lim Y.K."/>
            <person name="Roh H."/>
        </authorList>
    </citation>
    <scope>NUCLEOTIDE SEQUENCE [LARGE SCALE GENOMIC DNA]</scope>
    <source>
        <strain evidence="3 4">KCOM 1001</strain>
    </source>
</reference>
<accession>A0A246EL33</accession>
<evidence type="ECO:0000256" key="1">
    <source>
        <dbReference type="ARBA" id="ARBA00023118"/>
    </source>
</evidence>
<dbReference type="EMBL" id="NHRT01000001">
    <property type="protein sequence ID" value="OWP26491.1"/>
    <property type="molecule type" value="Genomic_DNA"/>
</dbReference>
<keyword evidence="1" id="KW-0051">Antiviral defense</keyword>
<dbReference type="PANTHER" id="PTHR35579:SF6">
    <property type="entry name" value="DUF324 DOMAIN-CONTAINING PROTEIN"/>
    <property type="match status" value="1"/>
</dbReference>